<dbReference type="PANTHER" id="PTHR33169:SF14">
    <property type="entry name" value="TRANSCRIPTIONAL REGULATOR RV3488"/>
    <property type="match status" value="1"/>
</dbReference>
<dbReference type="AlphaFoldDB" id="A0A927BYT2"/>
<name>A0A927BYT2_9BACL</name>
<proteinExistence type="predicted"/>
<accession>A0A927BYT2</accession>
<dbReference type="EMBL" id="JACXIZ010000064">
    <property type="protein sequence ID" value="MBD2848376.1"/>
    <property type="molecule type" value="Genomic_DNA"/>
</dbReference>
<gene>
    <name evidence="2" type="ORF">IDH44_24610</name>
</gene>
<comment type="caution">
    <text evidence="2">The sequence shown here is derived from an EMBL/GenBank/DDBJ whole genome shotgun (WGS) entry which is preliminary data.</text>
</comment>
<dbReference type="InterPro" id="IPR036388">
    <property type="entry name" value="WH-like_DNA-bd_sf"/>
</dbReference>
<dbReference type="Pfam" id="PF03551">
    <property type="entry name" value="PadR"/>
    <property type="match status" value="1"/>
</dbReference>
<dbReference type="InterPro" id="IPR036390">
    <property type="entry name" value="WH_DNA-bd_sf"/>
</dbReference>
<dbReference type="InterPro" id="IPR005149">
    <property type="entry name" value="Tscrpt_reg_PadR_N"/>
</dbReference>
<dbReference type="SUPFAM" id="SSF46785">
    <property type="entry name" value="Winged helix' DNA-binding domain"/>
    <property type="match status" value="1"/>
</dbReference>
<dbReference type="Gene3D" id="1.10.10.10">
    <property type="entry name" value="Winged helix-like DNA-binding domain superfamily/Winged helix DNA-binding domain"/>
    <property type="match status" value="1"/>
</dbReference>
<organism evidence="2 3">
    <name type="scientific">Paenibacillus sabuli</name>
    <dbReference type="NCBI Taxonomy" id="2772509"/>
    <lineage>
        <taxon>Bacteria</taxon>
        <taxon>Bacillati</taxon>
        <taxon>Bacillota</taxon>
        <taxon>Bacilli</taxon>
        <taxon>Bacillales</taxon>
        <taxon>Paenibacillaceae</taxon>
        <taxon>Paenibacillus</taxon>
    </lineage>
</organism>
<evidence type="ECO:0000259" key="1">
    <source>
        <dbReference type="Pfam" id="PF03551"/>
    </source>
</evidence>
<evidence type="ECO:0000313" key="2">
    <source>
        <dbReference type="EMBL" id="MBD2848376.1"/>
    </source>
</evidence>
<reference evidence="2" key="1">
    <citation type="submission" date="2020-09" db="EMBL/GenBank/DDBJ databases">
        <title>A novel bacterium of genus Paenibacillus, isolated from South China Sea.</title>
        <authorList>
            <person name="Huang H."/>
            <person name="Mo K."/>
            <person name="Hu Y."/>
        </authorList>
    </citation>
    <scope>NUCLEOTIDE SEQUENCE</scope>
    <source>
        <strain evidence="2">IB182496</strain>
    </source>
</reference>
<feature type="domain" description="Transcription regulator PadR N-terminal" evidence="1">
    <location>
        <begin position="3"/>
        <end position="45"/>
    </location>
</feature>
<sequence length="70" mass="8102">MGVAPGTLYPLLRRLEKQGLLESSWDTNEAWPRKYYTRSADGEAVYLQLCDEWRKIAASMEHLTANKEEN</sequence>
<dbReference type="InterPro" id="IPR052509">
    <property type="entry name" value="Metal_resp_DNA-bind_regulator"/>
</dbReference>
<dbReference type="Proteomes" id="UP000621560">
    <property type="component" value="Unassembled WGS sequence"/>
</dbReference>
<evidence type="ECO:0000313" key="3">
    <source>
        <dbReference type="Proteomes" id="UP000621560"/>
    </source>
</evidence>
<keyword evidence="3" id="KW-1185">Reference proteome</keyword>
<dbReference type="PANTHER" id="PTHR33169">
    <property type="entry name" value="PADR-FAMILY TRANSCRIPTIONAL REGULATOR"/>
    <property type="match status" value="1"/>
</dbReference>
<protein>
    <submittedName>
        <fullName evidence="2">PadR family transcriptional regulator</fullName>
    </submittedName>
</protein>